<dbReference type="GO" id="GO:0005814">
    <property type="term" value="C:centriole"/>
    <property type="evidence" value="ECO:0007669"/>
    <property type="project" value="TreeGrafter"/>
</dbReference>
<sequence length="315" mass="35927">MSQVKECLERSYECSKVPNAIPKACLQNVEKKNCEFQRAKTCQALKNRFKYVQPCRRDSCKPISQPTVCKTPFTDDTIYTHSYYEHDVCENRPKPFTHPDHLVMAGKFQDQTSQRMSYPVQCISTVKKIVPKDSCLGFDGPMRLTTTQKHDYYVPCSNDGYGRSKKFVQPDNLVVDSDCPMSGLTTSYCSYQPVCVKRENNFKPNKCYTVPVDKMDLNTTHRSSYKVIEQQGKIQTPWAAKLGYCKPKNSMEYCTMYNYSYKEPGAYMYKDDGGDAVNIMADSDLAKNCCPFTCLADGVDSELKSTFTKAHHFGD</sequence>
<dbReference type="PANTHER" id="PTHR31516:SF17">
    <property type="entry name" value="STABILIZER OF AXONEMAL MICROTUBULES 2"/>
    <property type="match status" value="1"/>
</dbReference>
<dbReference type="OrthoDB" id="365640at2759"/>
<dbReference type="InterPro" id="IPR033336">
    <property type="entry name" value="SAXO1/2"/>
</dbReference>
<keyword evidence="3" id="KW-1185">Reference proteome</keyword>
<proteinExistence type="inferred from homology"/>
<organism evidence="2 3">
    <name type="scientific">Acyrthosiphon pisum</name>
    <name type="common">Pea aphid</name>
    <dbReference type="NCBI Taxonomy" id="7029"/>
    <lineage>
        <taxon>Eukaryota</taxon>
        <taxon>Metazoa</taxon>
        <taxon>Ecdysozoa</taxon>
        <taxon>Arthropoda</taxon>
        <taxon>Hexapoda</taxon>
        <taxon>Insecta</taxon>
        <taxon>Pterygota</taxon>
        <taxon>Neoptera</taxon>
        <taxon>Paraneoptera</taxon>
        <taxon>Hemiptera</taxon>
        <taxon>Sternorrhyncha</taxon>
        <taxon>Aphidomorpha</taxon>
        <taxon>Aphidoidea</taxon>
        <taxon>Aphididae</taxon>
        <taxon>Macrosiphini</taxon>
        <taxon>Acyrthosiphon</taxon>
    </lineage>
</organism>
<protein>
    <submittedName>
        <fullName evidence="2">Uncharacterized protein</fullName>
    </submittedName>
</protein>
<dbReference type="KEGG" id="api:100571759"/>
<reference evidence="3" key="1">
    <citation type="submission" date="2010-06" db="EMBL/GenBank/DDBJ databases">
        <authorList>
            <person name="Jiang H."/>
            <person name="Abraham K."/>
            <person name="Ali S."/>
            <person name="Alsbrooks S.L."/>
            <person name="Anim B.N."/>
            <person name="Anosike U.S."/>
            <person name="Attaway T."/>
            <person name="Bandaranaike D.P."/>
            <person name="Battles P.K."/>
            <person name="Bell S.N."/>
            <person name="Bell A.V."/>
            <person name="Beltran B."/>
            <person name="Bickham C."/>
            <person name="Bustamante Y."/>
            <person name="Caleb T."/>
            <person name="Canada A."/>
            <person name="Cardenas V."/>
            <person name="Carter K."/>
            <person name="Chacko J."/>
            <person name="Chandrabose M.N."/>
            <person name="Chavez D."/>
            <person name="Chavez A."/>
            <person name="Chen L."/>
            <person name="Chu H.-S."/>
            <person name="Claassen K.J."/>
            <person name="Cockrell R."/>
            <person name="Collins M."/>
            <person name="Cooper J.A."/>
            <person name="Cree A."/>
            <person name="Curry S.M."/>
            <person name="Da Y."/>
            <person name="Dao M.D."/>
            <person name="Das B."/>
            <person name="Davila M.-L."/>
            <person name="Davy-Carroll L."/>
            <person name="Denson S."/>
            <person name="Dinh H."/>
            <person name="Ebong V.E."/>
            <person name="Edwards J.R."/>
            <person name="Egan A."/>
            <person name="El-Daye J."/>
            <person name="Escobedo L."/>
            <person name="Fernandez S."/>
            <person name="Fernando P.R."/>
            <person name="Flagg N."/>
            <person name="Forbes L.D."/>
            <person name="Fowler R.G."/>
            <person name="Fu Q."/>
            <person name="Gabisi R.A."/>
            <person name="Ganer J."/>
            <person name="Garbino Pronczuk A."/>
            <person name="Garcia R.M."/>
            <person name="Garner T."/>
            <person name="Garrett T.E."/>
            <person name="Gonzalez D.A."/>
            <person name="Hamid H."/>
            <person name="Hawkins E.S."/>
            <person name="Hirani K."/>
            <person name="Hogues M.E."/>
            <person name="Hollins B."/>
            <person name="Hsiao C.-H."/>
            <person name="Jabil R."/>
            <person name="James M.L."/>
            <person name="Jhangiani S.N."/>
            <person name="Johnson B."/>
            <person name="Johnson Q."/>
            <person name="Joshi V."/>
            <person name="Kalu J.B."/>
            <person name="Kam C."/>
            <person name="Kashfia A."/>
            <person name="Keebler J."/>
            <person name="Kisamo H."/>
            <person name="Kovar C.L."/>
            <person name="Lago L.A."/>
            <person name="Lai C.-Y."/>
            <person name="Laidlaw J."/>
            <person name="Lara F."/>
            <person name="Le T.-K."/>
            <person name="Lee S.L."/>
            <person name="Legall F.H."/>
            <person name="Lemon S.J."/>
            <person name="Lewis L.R."/>
            <person name="Li B."/>
            <person name="Liu Y."/>
            <person name="Liu Y.-S."/>
            <person name="Lopez J."/>
            <person name="Lozado R.J."/>
            <person name="Lu J."/>
            <person name="Madu R.C."/>
            <person name="Maheshwari M."/>
            <person name="Maheshwari R."/>
            <person name="Malloy K."/>
            <person name="Martinez E."/>
            <person name="Mathew T."/>
            <person name="Mercado I.C."/>
            <person name="Mercado C."/>
            <person name="Meyer B."/>
            <person name="Montgomery K."/>
            <person name="Morgan M.B."/>
            <person name="Munidasa M."/>
            <person name="Nazareth L.V."/>
            <person name="Nelson J."/>
            <person name="Ng B.M."/>
            <person name="Nguyen N.B."/>
            <person name="Nguyen P.Q."/>
            <person name="Nguyen T."/>
            <person name="Obregon M."/>
            <person name="Okwuonu G.O."/>
            <person name="Onwere C.G."/>
            <person name="Orozco G."/>
            <person name="Parra A."/>
            <person name="Patel S."/>
            <person name="Patil S."/>
            <person name="Perez A."/>
            <person name="Perez Y."/>
            <person name="Pham C."/>
            <person name="Primus E.L."/>
            <person name="Pu L.-L."/>
            <person name="Puazo M."/>
            <person name="Qin X."/>
            <person name="Quiroz J.B."/>
            <person name="Reese J."/>
            <person name="Richards S."/>
            <person name="Rives C.M."/>
            <person name="Robberts R."/>
            <person name="Ruiz S.J."/>
            <person name="Ruiz M.J."/>
            <person name="Santibanez J."/>
            <person name="Schneider B.W."/>
            <person name="Sisson I."/>
            <person name="Smith M."/>
            <person name="Sodergren E."/>
            <person name="Song X.-Z."/>
            <person name="Song B.B."/>
            <person name="Summersgill H."/>
            <person name="Thelus R."/>
            <person name="Thornton R.D."/>
            <person name="Trejos Z.Y."/>
            <person name="Usmani K."/>
            <person name="Vattathil S."/>
            <person name="Villasana D."/>
            <person name="Walker D.L."/>
            <person name="Wang S."/>
            <person name="Wang K."/>
            <person name="White C.S."/>
            <person name="Williams A.C."/>
            <person name="Williamson J."/>
            <person name="Wilson K."/>
            <person name="Woghiren I.O."/>
            <person name="Woodworth J.R."/>
            <person name="Worley K.C."/>
            <person name="Wright R.A."/>
            <person name="Wu W."/>
            <person name="Young L."/>
            <person name="Zhang L."/>
            <person name="Zhang J."/>
            <person name="Zhu Y."/>
            <person name="Muzny D.M."/>
            <person name="Weinstock G."/>
            <person name="Gibbs R.A."/>
        </authorList>
    </citation>
    <scope>NUCLEOTIDE SEQUENCE [LARGE SCALE GENOMIC DNA]</scope>
    <source>
        <strain evidence="3">LSR1</strain>
    </source>
</reference>
<comment type="similarity">
    <text evidence="1">Belongs to the FAM154 family.</text>
</comment>
<reference evidence="2" key="2">
    <citation type="submission" date="2022-06" db="UniProtKB">
        <authorList>
            <consortium name="EnsemblMetazoa"/>
        </authorList>
    </citation>
    <scope>IDENTIFICATION</scope>
</reference>
<accession>A0A8R1W865</accession>
<name>A0A8R1W865_ACYPI</name>
<dbReference type="EnsemblMetazoa" id="XM_003240450.3">
    <property type="protein sequence ID" value="XP_003240498.1"/>
    <property type="gene ID" value="LOC100571759"/>
</dbReference>
<dbReference type="GO" id="GO:0036064">
    <property type="term" value="C:ciliary basal body"/>
    <property type="evidence" value="ECO:0007669"/>
    <property type="project" value="TreeGrafter"/>
</dbReference>
<dbReference type="GO" id="GO:0036126">
    <property type="term" value="C:sperm flagellum"/>
    <property type="evidence" value="ECO:0007669"/>
    <property type="project" value="TreeGrafter"/>
</dbReference>
<dbReference type="GO" id="GO:0008017">
    <property type="term" value="F:microtubule binding"/>
    <property type="evidence" value="ECO:0007669"/>
    <property type="project" value="InterPro"/>
</dbReference>
<evidence type="ECO:0000313" key="3">
    <source>
        <dbReference type="Proteomes" id="UP000007819"/>
    </source>
</evidence>
<dbReference type="Proteomes" id="UP000007819">
    <property type="component" value="Chromosome A2"/>
</dbReference>
<evidence type="ECO:0000256" key="1">
    <source>
        <dbReference type="ARBA" id="ARBA00008738"/>
    </source>
</evidence>
<dbReference type="GeneID" id="100571759"/>
<dbReference type="GO" id="GO:0005879">
    <property type="term" value="C:axonemal microtubule"/>
    <property type="evidence" value="ECO:0007669"/>
    <property type="project" value="TreeGrafter"/>
</dbReference>
<dbReference type="AlphaFoldDB" id="A0A8R1W865"/>
<evidence type="ECO:0000313" key="2">
    <source>
        <dbReference type="EnsemblMetazoa" id="XP_003240498.1"/>
    </source>
</evidence>
<dbReference type="PANTHER" id="PTHR31516">
    <property type="entry name" value="STABILIZER OF AXONEMAL MICROTUBULES 2"/>
    <property type="match status" value="1"/>
</dbReference>
<dbReference type="RefSeq" id="XP_003240498.1">
    <property type="nucleotide sequence ID" value="XM_003240450.2"/>
</dbReference>